<protein>
    <submittedName>
        <fullName evidence="1">Uncharacterized protein</fullName>
    </submittedName>
</protein>
<keyword evidence="2" id="KW-1185">Reference proteome</keyword>
<dbReference type="EMBL" id="CP111013">
    <property type="protein sequence ID" value="WAQ96606.1"/>
    <property type="molecule type" value="Genomic_DNA"/>
</dbReference>
<dbReference type="Proteomes" id="UP001164746">
    <property type="component" value="Chromosome 2"/>
</dbReference>
<proteinExistence type="predicted"/>
<evidence type="ECO:0000313" key="1">
    <source>
        <dbReference type="EMBL" id="WAQ96606.1"/>
    </source>
</evidence>
<evidence type="ECO:0000313" key="2">
    <source>
        <dbReference type="Proteomes" id="UP001164746"/>
    </source>
</evidence>
<reference evidence="1" key="1">
    <citation type="submission" date="2022-11" db="EMBL/GenBank/DDBJ databases">
        <title>Centuries of genome instability and evolution in soft-shell clam transmissible cancer (bioRxiv).</title>
        <authorList>
            <person name="Hart S.F.M."/>
            <person name="Yonemitsu M.A."/>
            <person name="Giersch R.M."/>
            <person name="Beal B.F."/>
            <person name="Arriagada G."/>
            <person name="Davis B.W."/>
            <person name="Ostrander E.A."/>
            <person name="Goff S.P."/>
            <person name="Metzger M.J."/>
        </authorList>
    </citation>
    <scope>NUCLEOTIDE SEQUENCE</scope>
    <source>
        <strain evidence="1">MELC-2E11</strain>
        <tissue evidence="1">Siphon/mantle</tissue>
    </source>
</reference>
<accession>A0ABY7DJ22</accession>
<gene>
    <name evidence="1" type="ORF">MAR_029296</name>
</gene>
<organism evidence="1 2">
    <name type="scientific">Mya arenaria</name>
    <name type="common">Soft-shell clam</name>
    <dbReference type="NCBI Taxonomy" id="6604"/>
    <lineage>
        <taxon>Eukaryota</taxon>
        <taxon>Metazoa</taxon>
        <taxon>Spiralia</taxon>
        <taxon>Lophotrochozoa</taxon>
        <taxon>Mollusca</taxon>
        <taxon>Bivalvia</taxon>
        <taxon>Autobranchia</taxon>
        <taxon>Heteroconchia</taxon>
        <taxon>Euheterodonta</taxon>
        <taxon>Imparidentia</taxon>
        <taxon>Neoheterodontei</taxon>
        <taxon>Myida</taxon>
        <taxon>Myoidea</taxon>
        <taxon>Myidae</taxon>
        <taxon>Mya</taxon>
    </lineage>
</organism>
<sequence length="94" mass="10388">MVAGRMCPYFSGASEVAQSHRQVQQDTDKKLFLCPITPSRAAVTMPGLVPGGDVITNWYVAVLVVVSGMEPTVRWIRVVSRRVFTFGVFMLPET</sequence>
<name>A0ABY7DJ22_MYAAR</name>